<name>A0A8T0FS00_ARGBR</name>
<proteinExistence type="predicted"/>
<reference evidence="1" key="2">
    <citation type="submission" date="2020-06" db="EMBL/GenBank/DDBJ databases">
        <authorList>
            <person name="Sheffer M."/>
        </authorList>
    </citation>
    <scope>NUCLEOTIDE SEQUENCE</scope>
</reference>
<accession>A0A8T0FS00</accession>
<dbReference type="AlphaFoldDB" id="A0A8T0FS00"/>
<comment type="caution">
    <text evidence="1">The sequence shown here is derived from an EMBL/GenBank/DDBJ whole genome shotgun (WGS) entry which is preliminary data.</text>
</comment>
<evidence type="ECO:0000313" key="1">
    <source>
        <dbReference type="EMBL" id="KAF8793944.1"/>
    </source>
</evidence>
<sequence length="261" mass="30386">MHDQVIEYCGENQEFLVNYIKRGKNPTIVNLTRVIKPQIIENMQSSFIAVLLIISTLYWTSEGLRCREACFQRCIKTLTRLIEDEYDFQIHNGTESEEVDYCLKMVEACIEDAFEDCEEDHHIMAAMSVTLFNRMNEGCSSDTDTKNYFTEIFPCLRKNTEMLKDCSTENPFRRHKLEYPVHKLATVCTDMKSMMCIAEKSREMCSSNMSLLAGAVEYSLKHSYYGMCSGSLNFFHNNWIFAVSIFTTLLFSQKMKHWNSL</sequence>
<keyword evidence="2" id="KW-1185">Reference proteome</keyword>
<dbReference type="Proteomes" id="UP000807504">
    <property type="component" value="Unassembled WGS sequence"/>
</dbReference>
<dbReference type="EMBL" id="JABXBU010000002">
    <property type="protein sequence ID" value="KAF8793944.1"/>
    <property type="molecule type" value="Genomic_DNA"/>
</dbReference>
<organism evidence="1 2">
    <name type="scientific">Argiope bruennichi</name>
    <name type="common">Wasp spider</name>
    <name type="synonym">Aranea bruennichi</name>
    <dbReference type="NCBI Taxonomy" id="94029"/>
    <lineage>
        <taxon>Eukaryota</taxon>
        <taxon>Metazoa</taxon>
        <taxon>Ecdysozoa</taxon>
        <taxon>Arthropoda</taxon>
        <taxon>Chelicerata</taxon>
        <taxon>Arachnida</taxon>
        <taxon>Araneae</taxon>
        <taxon>Araneomorphae</taxon>
        <taxon>Entelegynae</taxon>
        <taxon>Araneoidea</taxon>
        <taxon>Araneidae</taxon>
        <taxon>Argiope</taxon>
    </lineage>
</organism>
<reference evidence="1" key="1">
    <citation type="journal article" date="2020" name="bioRxiv">
        <title>Chromosome-level reference genome of the European wasp spider Argiope bruennichi: a resource for studies on range expansion and evolutionary adaptation.</title>
        <authorList>
            <person name="Sheffer M.M."/>
            <person name="Hoppe A."/>
            <person name="Krehenwinkel H."/>
            <person name="Uhl G."/>
            <person name="Kuss A.W."/>
            <person name="Jensen L."/>
            <person name="Jensen C."/>
            <person name="Gillespie R.G."/>
            <person name="Hoff K.J."/>
            <person name="Prost S."/>
        </authorList>
    </citation>
    <scope>NUCLEOTIDE SEQUENCE</scope>
</reference>
<protein>
    <submittedName>
        <fullName evidence="1">Uncharacterized protein</fullName>
    </submittedName>
</protein>
<gene>
    <name evidence="1" type="ORF">HNY73_001973</name>
</gene>
<evidence type="ECO:0000313" key="2">
    <source>
        <dbReference type="Proteomes" id="UP000807504"/>
    </source>
</evidence>